<dbReference type="Pfam" id="PF01925">
    <property type="entry name" value="TauE"/>
    <property type="match status" value="1"/>
</dbReference>
<comment type="subcellular location">
    <subcellularLocation>
        <location evidence="5">Cell membrane</location>
        <topology evidence="5">Multi-pass membrane protein</topology>
    </subcellularLocation>
    <subcellularLocation>
        <location evidence="1">Membrane</location>
        <topology evidence="1">Multi-pass membrane protein</topology>
    </subcellularLocation>
</comment>
<keyword evidence="3 5" id="KW-1133">Transmembrane helix</keyword>
<keyword evidence="5" id="KW-1003">Cell membrane</keyword>
<evidence type="ECO:0000256" key="4">
    <source>
        <dbReference type="ARBA" id="ARBA00023136"/>
    </source>
</evidence>
<dbReference type="AlphaFoldDB" id="A0A1B0ZHZ2"/>
<dbReference type="KEGG" id="dva:DAD186_09830"/>
<dbReference type="PATRIC" id="fig|1630135.4.peg.983"/>
<evidence type="ECO:0000256" key="1">
    <source>
        <dbReference type="ARBA" id="ARBA00004141"/>
    </source>
</evidence>
<proteinExistence type="inferred from homology"/>
<evidence type="ECO:0000313" key="7">
    <source>
        <dbReference type="Proteomes" id="UP000092596"/>
    </source>
</evidence>
<evidence type="ECO:0000256" key="3">
    <source>
        <dbReference type="ARBA" id="ARBA00022989"/>
    </source>
</evidence>
<feature type="transmembrane region" description="Helical" evidence="5">
    <location>
        <begin position="45"/>
        <end position="63"/>
    </location>
</feature>
<sequence length="114" mass="11816">MEILSVLLLFVMGILAGIVNAAVGSGSLLTLPVLLALGVPPGVAVRTNTIGMSFATIASVLGFRKEIAAEKLTSPRYRSRLFCVQAPAQSCCCSPPHAHSILSSPFSSSLRSSS</sequence>
<protein>
    <recommendedName>
        <fullName evidence="5">Probable membrane transporter protein</fullName>
    </recommendedName>
</protein>
<dbReference type="RefSeq" id="WP_250647503.1">
    <property type="nucleotide sequence ID" value="NZ_CP012117.1"/>
</dbReference>
<dbReference type="Proteomes" id="UP000092596">
    <property type="component" value="Chromosome"/>
</dbReference>
<gene>
    <name evidence="6" type="ORF">DAD186_09830</name>
</gene>
<keyword evidence="4 5" id="KW-0472">Membrane</keyword>
<evidence type="ECO:0000313" key="6">
    <source>
        <dbReference type="EMBL" id="ANP27533.1"/>
    </source>
</evidence>
<reference evidence="6 7" key="1">
    <citation type="submission" date="2015-06" db="EMBL/GenBank/DDBJ databases">
        <title>Investigation of pathophysiology for high-risk pregnancy and development of treatment modality based on it.</title>
        <authorList>
            <person name="Kim B.-C."/>
            <person name="Lim S."/>
        </authorList>
    </citation>
    <scope>NUCLEOTIDE SEQUENCE [LARGE SCALE GENOMIC DNA]</scope>
    <source>
        <strain evidence="6 7">AD1-86</strain>
    </source>
</reference>
<accession>A0A1B0ZHZ2</accession>
<dbReference type="STRING" id="1630135.DAD186_09830"/>
<evidence type="ECO:0000256" key="5">
    <source>
        <dbReference type="RuleBase" id="RU363041"/>
    </source>
</evidence>
<dbReference type="InterPro" id="IPR002781">
    <property type="entry name" value="TM_pro_TauE-like"/>
</dbReference>
<comment type="similarity">
    <text evidence="5">Belongs to the 4-toluene sulfonate uptake permease (TSUP) (TC 2.A.102) family.</text>
</comment>
<dbReference type="GO" id="GO:0005886">
    <property type="term" value="C:plasma membrane"/>
    <property type="evidence" value="ECO:0007669"/>
    <property type="project" value="UniProtKB-SubCell"/>
</dbReference>
<organism evidence="6 7">
    <name type="scientific">Dermabacter vaginalis</name>
    <dbReference type="NCBI Taxonomy" id="1630135"/>
    <lineage>
        <taxon>Bacteria</taxon>
        <taxon>Bacillati</taxon>
        <taxon>Actinomycetota</taxon>
        <taxon>Actinomycetes</taxon>
        <taxon>Micrococcales</taxon>
        <taxon>Dermabacteraceae</taxon>
        <taxon>Dermabacter</taxon>
    </lineage>
</organism>
<name>A0A1B0ZHZ2_9MICO</name>
<keyword evidence="2 5" id="KW-0812">Transmembrane</keyword>
<dbReference type="EMBL" id="CP012117">
    <property type="protein sequence ID" value="ANP27533.1"/>
    <property type="molecule type" value="Genomic_DNA"/>
</dbReference>
<evidence type="ECO:0000256" key="2">
    <source>
        <dbReference type="ARBA" id="ARBA00022692"/>
    </source>
</evidence>